<reference evidence="2 3" key="1">
    <citation type="journal article" date="2024" name="Proc. Natl. Acad. Sci. U.S.A.">
        <title>The evolutionary genomics of adaptation to stress in wild rhizobium bacteria.</title>
        <authorList>
            <person name="Kehlet-Delgado H."/>
            <person name="Montoya A.P."/>
            <person name="Jensen K.T."/>
            <person name="Wendlandt C.E."/>
            <person name="Dexheimer C."/>
            <person name="Roberts M."/>
            <person name="Torres Martinez L."/>
            <person name="Friesen M.L."/>
            <person name="Griffitts J.S."/>
            <person name="Porter S.S."/>
        </authorList>
    </citation>
    <scope>NUCLEOTIDE SEQUENCE [LARGE SCALE GENOMIC DNA]</scope>
    <source>
        <strain evidence="2 3">M0641</strain>
    </source>
</reference>
<dbReference type="Proteomes" id="UP001433071">
    <property type="component" value="Unassembled WGS sequence"/>
</dbReference>
<evidence type="ECO:0000313" key="3">
    <source>
        <dbReference type="Proteomes" id="UP001433071"/>
    </source>
</evidence>
<feature type="compositionally biased region" description="Acidic residues" evidence="1">
    <location>
        <begin position="13"/>
        <end position="24"/>
    </location>
</feature>
<evidence type="ECO:0008006" key="4">
    <source>
        <dbReference type="Google" id="ProtNLM"/>
    </source>
</evidence>
<feature type="compositionally biased region" description="Basic and acidic residues" evidence="1">
    <location>
        <begin position="1"/>
        <end position="11"/>
    </location>
</feature>
<evidence type="ECO:0000256" key="1">
    <source>
        <dbReference type="SAM" id="MobiDB-lite"/>
    </source>
</evidence>
<dbReference type="RefSeq" id="WP_352560009.1">
    <property type="nucleotide sequence ID" value="NZ_JAMYQB010000019.1"/>
</dbReference>
<proteinExistence type="predicted"/>
<sequence length="143" mass="14891">MDAQLDDRPLDESQAEDVQLDDGQLDDIQLDDQELEDTLAASLADLVPEAKKVSEDEFVEVVGGALEAVGGTLLFKMCVQNEGEGQHVAAASIGDGGNRQFLLLTLPTGGGALKVETTSRSTNPVAGIAAAYAGLMDVFKTAA</sequence>
<keyword evidence="3" id="KW-1185">Reference proteome</keyword>
<dbReference type="EMBL" id="JAMYQB010000019">
    <property type="protein sequence ID" value="MER9406686.1"/>
    <property type="molecule type" value="Genomic_DNA"/>
</dbReference>
<accession>A0ABV1Z4F6</accession>
<gene>
    <name evidence="2" type="ORF">NKI36_21870</name>
</gene>
<protein>
    <recommendedName>
        <fullName evidence="4">Beta-adaptin appendage C-terminal subdomain domain-containing protein</fullName>
    </recommendedName>
</protein>
<evidence type="ECO:0000313" key="2">
    <source>
        <dbReference type="EMBL" id="MER9406686.1"/>
    </source>
</evidence>
<comment type="caution">
    <text evidence="2">The sequence shown here is derived from an EMBL/GenBank/DDBJ whole genome shotgun (WGS) entry which is preliminary data.</text>
</comment>
<organism evidence="2 3">
    <name type="scientific">Mesorhizobium caraganae</name>
    <dbReference type="NCBI Taxonomy" id="483206"/>
    <lineage>
        <taxon>Bacteria</taxon>
        <taxon>Pseudomonadati</taxon>
        <taxon>Pseudomonadota</taxon>
        <taxon>Alphaproteobacteria</taxon>
        <taxon>Hyphomicrobiales</taxon>
        <taxon>Phyllobacteriaceae</taxon>
        <taxon>Mesorhizobium</taxon>
    </lineage>
</organism>
<name>A0ABV1Z4F6_9HYPH</name>
<feature type="region of interest" description="Disordered" evidence="1">
    <location>
        <begin position="1"/>
        <end position="24"/>
    </location>
</feature>